<sequence>MSKKLKGITLGSKEHFYTYFDIDVEIRDKPCEQGLSMLEWAVKFNSYKIA</sequence>
<dbReference type="EMBL" id="LN907858">
    <property type="protein sequence ID" value="CUU40995.1"/>
    <property type="molecule type" value="Genomic_DNA"/>
</dbReference>
<proteinExistence type="predicted"/>
<dbReference type="KEGG" id="hty:BN2458_PEG2112"/>
<dbReference type="RefSeq" id="WP_156407293.1">
    <property type="nucleotide sequence ID" value="NZ_CAJTQN010000001.1"/>
</dbReference>
<evidence type="ECO:0000313" key="1">
    <source>
        <dbReference type="EMBL" id="CUU40995.1"/>
    </source>
</evidence>
<reference evidence="2" key="1">
    <citation type="submission" date="2015-11" db="EMBL/GenBank/DDBJ databases">
        <authorList>
            <person name="Anvar S.Y."/>
        </authorList>
    </citation>
    <scope>NUCLEOTIDE SEQUENCE [LARGE SCALE GENOMIC DNA]</scope>
</reference>
<gene>
    <name evidence="1" type="ORF">BN2458_PEG2112</name>
</gene>
<protein>
    <submittedName>
        <fullName evidence="1">Uncharacterized protein</fullName>
    </submittedName>
</protein>
<dbReference type="GeneID" id="78152278"/>
<organism evidence="1 2">
    <name type="scientific">Helicobacter typhlonius</name>
    <dbReference type="NCBI Taxonomy" id="76936"/>
    <lineage>
        <taxon>Bacteria</taxon>
        <taxon>Pseudomonadati</taxon>
        <taxon>Campylobacterota</taxon>
        <taxon>Epsilonproteobacteria</taxon>
        <taxon>Campylobacterales</taxon>
        <taxon>Helicobacteraceae</taxon>
        <taxon>Helicobacter</taxon>
    </lineage>
</organism>
<evidence type="ECO:0000313" key="2">
    <source>
        <dbReference type="Proteomes" id="UP000064525"/>
    </source>
</evidence>
<name>A0A0S4PXI7_9HELI</name>
<dbReference type="AlphaFoldDB" id="A0A0S4PXI7"/>
<accession>A0A0S4PXI7</accession>
<dbReference type="Proteomes" id="UP000064525">
    <property type="component" value="Chromosome I"/>
</dbReference>